<feature type="domain" description="Aldehyde dehydrogenase" evidence="6">
    <location>
        <begin position="47"/>
        <end position="343"/>
    </location>
</feature>
<dbReference type="InterPro" id="IPR016162">
    <property type="entry name" value="Ald_DH_N"/>
</dbReference>
<dbReference type="InterPro" id="IPR016163">
    <property type="entry name" value="Ald_DH_C"/>
</dbReference>
<dbReference type="Gene3D" id="3.40.605.10">
    <property type="entry name" value="Aldehyde Dehydrogenase, Chain A, domain 1"/>
    <property type="match status" value="1"/>
</dbReference>
<dbReference type="InterPro" id="IPR015590">
    <property type="entry name" value="Aldehyde_DH_dom"/>
</dbReference>
<evidence type="ECO:0000313" key="7">
    <source>
        <dbReference type="EMBL" id="CAK0848245.1"/>
    </source>
</evidence>
<accession>A0ABN9TR81</accession>
<feature type="active site" evidence="4">
    <location>
        <position position="110"/>
    </location>
</feature>
<dbReference type="InterPro" id="IPR016160">
    <property type="entry name" value="Ald_DH_CS_CYS"/>
</dbReference>
<keyword evidence="1 5" id="KW-0560">Oxidoreductase</keyword>
<dbReference type="Pfam" id="PF00171">
    <property type="entry name" value="Aldedh"/>
    <property type="match status" value="1"/>
</dbReference>
<gene>
    <name evidence="7" type="ORF">PCOR1329_LOCUS41238</name>
</gene>
<dbReference type="SUPFAM" id="SSF53720">
    <property type="entry name" value="ALDH-like"/>
    <property type="match status" value="1"/>
</dbReference>
<evidence type="ECO:0000259" key="6">
    <source>
        <dbReference type="Pfam" id="PF00171"/>
    </source>
</evidence>
<comment type="caution">
    <text evidence="7">The sequence shown here is derived from an EMBL/GenBank/DDBJ whole genome shotgun (WGS) entry which is preliminary data.</text>
</comment>
<dbReference type="PANTHER" id="PTHR42804:SF1">
    <property type="entry name" value="ALDEHYDE DEHYDROGENASE-RELATED"/>
    <property type="match status" value="1"/>
</dbReference>
<dbReference type="Proteomes" id="UP001189429">
    <property type="component" value="Unassembled WGS sequence"/>
</dbReference>
<protein>
    <recommendedName>
        <fullName evidence="2">aldehyde dehydrogenase (NAD(+))</fullName>
        <ecNumber evidence="2">1.2.1.3</ecNumber>
    </recommendedName>
</protein>
<proteinExistence type="inferred from homology"/>
<comment type="similarity">
    <text evidence="5">Belongs to the aldehyde dehydrogenase family.</text>
</comment>
<evidence type="ECO:0000313" key="8">
    <source>
        <dbReference type="Proteomes" id="UP001189429"/>
    </source>
</evidence>
<evidence type="ECO:0000256" key="5">
    <source>
        <dbReference type="RuleBase" id="RU003345"/>
    </source>
</evidence>
<dbReference type="InterPro" id="IPR016161">
    <property type="entry name" value="Ald_DH/histidinol_DH"/>
</dbReference>
<dbReference type="Gene3D" id="3.40.309.10">
    <property type="entry name" value="Aldehyde Dehydrogenase, Chain A, domain 2"/>
    <property type="match status" value="1"/>
</dbReference>
<organism evidence="7 8">
    <name type="scientific">Prorocentrum cordatum</name>
    <dbReference type="NCBI Taxonomy" id="2364126"/>
    <lineage>
        <taxon>Eukaryota</taxon>
        <taxon>Sar</taxon>
        <taxon>Alveolata</taxon>
        <taxon>Dinophyceae</taxon>
        <taxon>Prorocentrales</taxon>
        <taxon>Prorocentraceae</taxon>
        <taxon>Prorocentrum</taxon>
    </lineage>
</organism>
<evidence type="ECO:0000256" key="2">
    <source>
        <dbReference type="ARBA" id="ARBA00024226"/>
    </source>
</evidence>
<evidence type="ECO:0000256" key="4">
    <source>
        <dbReference type="PROSITE-ProRule" id="PRU10007"/>
    </source>
</evidence>
<evidence type="ECO:0000256" key="1">
    <source>
        <dbReference type="ARBA" id="ARBA00023002"/>
    </source>
</evidence>
<keyword evidence="8" id="KW-1185">Reference proteome</keyword>
<evidence type="ECO:0000256" key="3">
    <source>
        <dbReference type="ARBA" id="ARBA00049194"/>
    </source>
</evidence>
<dbReference type="EMBL" id="CAUYUJ010014961">
    <property type="protein sequence ID" value="CAK0848245.1"/>
    <property type="molecule type" value="Genomic_DNA"/>
</dbReference>
<dbReference type="EC" id="1.2.1.3" evidence="2"/>
<sequence>MAESLAQGMVCTARRDVRRTPGLHRIPASDRVGRRARSEQFRWGKFAGAPPGALNVVTGGPPEALADGSSTGQTLIDHPKLDKVSFTGSSAAGRSMLESSARRLRPTALELGGKSAFIVFDDSEEYLDAVVDWAMVGIFSNAGQVCSATSRLLVQKGIEAELTSRLKLAAAKIRVGDPMAEGTQMGPAVSKVQQEKILDALSRAREAGCTVHAAELAIPEALQGGFYVPPALVTEVPVDSSAWRDEIFGPVLAIRSFSTEDEAIELANATHFGLANAVGRRALPTRSAALGWLASCRAAWCGRIARRCYPPGTPFGGRVGKTSGFGWELGVVGLMEYVSGKTVVSAAKPGFSWGAYS</sequence>
<name>A0ABN9TR81_9DINO</name>
<dbReference type="PROSITE" id="PS00687">
    <property type="entry name" value="ALDEHYDE_DEHYDR_GLU"/>
    <property type="match status" value="1"/>
</dbReference>
<comment type="catalytic activity">
    <reaction evidence="3">
        <text>an aldehyde + NAD(+) + H2O = a carboxylate + NADH + 2 H(+)</text>
        <dbReference type="Rhea" id="RHEA:16185"/>
        <dbReference type="ChEBI" id="CHEBI:15377"/>
        <dbReference type="ChEBI" id="CHEBI:15378"/>
        <dbReference type="ChEBI" id="CHEBI:17478"/>
        <dbReference type="ChEBI" id="CHEBI:29067"/>
        <dbReference type="ChEBI" id="CHEBI:57540"/>
        <dbReference type="ChEBI" id="CHEBI:57945"/>
        <dbReference type="EC" id="1.2.1.3"/>
    </reaction>
</comment>
<dbReference type="InterPro" id="IPR029510">
    <property type="entry name" value="Ald_DH_CS_GLU"/>
</dbReference>
<dbReference type="PROSITE" id="PS00070">
    <property type="entry name" value="ALDEHYDE_DEHYDR_CYS"/>
    <property type="match status" value="1"/>
</dbReference>
<reference evidence="7" key="1">
    <citation type="submission" date="2023-10" db="EMBL/GenBank/DDBJ databases">
        <authorList>
            <person name="Chen Y."/>
            <person name="Shah S."/>
            <person name="Dougan E. K."/>
            <person name="Thang M."/>
            <person name="Chan C."/>
        </authorList>
    </citation>
    <scope>NUCLEOTIDE SEQUENCE [LARGE SCALE GENOMIC DNA]</scope>
</reference>
<dbReference type="PANTHER" id="PTHR42804">
    <property type="entry name" value="ALDEHYDE DEHYDROGENASE"/>
    <property type="match status" value="1"/>
</dbReference>